<comment type="caution">
    <text evidence="2">The sequence shown here is derived from an EMBL/GenBank/DDBJ whole genome shotgun (WGS) entry which is preliminary data.</text>
</comment>
<proteinExistence type="predicted"/>
<keyword evidence="3" id="KW-1185">Reference proteome</keyword>
<evidence type="ECO:0000313" key="3">
    <source>
        <dbReference type="Proteomes" id="UP000696280"/>
    </source>
</evidence>
<evidence type="ECO:0000313" key="2">
    <source>
        <dbReference type="EMBL" id="CAG8951050.1"/>
    </source>
</evidence>
<evidence type="ECO:0000256" key="1">
    <source>
        <dbReference type="SAM" id="MobiDB-lite"/>
    </source>
</evidence>
<feature type="compositionally biased region" description="Basic and acidic residues" evidence="1">
    <location>
        <begin position="19"/>
        <end position="43"/>
    </location>
</feature>
<protein>
    <submittedName>
        <fullName evidence="2">Uncharacterized protein</fullName>
    </submittedName>
</protein>
<dbReference type="Proteomes" id="UP000696280">
    <property type="component" value="Unassembled WGS sequence"/>
</dbReference>
<accession>A0A9N9PPH4</accession>
<sequence>MQRADGTVDVRGVSRPARTRLDGGARRPAKLDEEHRGIRRPEGGDGGGWRFYASNVQSGVGLRVQADRARS</sequence>
<dbReference type="AlphaFoldDB" id="A0A9N9PPH4"/>
<reference evidence="2" key="1">
    <citation type="submission" date="2021-07" db="EMBL/GenBank/DDBJ databases">
        <authorList>
            <person name="Durling M."/>
        </authorList>
    </citation>
    <scope>NUCLEOTIDE SEQUENCE</scope>
</reference>
<organism evidence="2 3">
    <name type="scientific">Hymenoscyphus fraxineus</name>
    <dbReference type="NCBI Taxonomy" id="746836"/>
    <lineage>
        <taxon>Eukaryota</taxon>
        <taxon>Fungi</taxon>
        <taxon>Dikarya</taxon>
        <taxon>Ascomycota</taxon>
        <taxon>Pezizomycotina</taxon>
        <taxon>Leotiomycetes</taxon>
        <taxon>Helotiales</taxon>
        <taxon>Helotiaceae</taxon>
        <taxon>Hymenoscyphus</taxon>
    </lineage>
</organism>
<gene>
    <name evidence="2" type="ORF">HYFRA_00006449</name>
</gene>
<feature type="region of interest" description="Disordered" evidence="1">
    <location>
        <begin position="1"/>
        <end position="50"/>
    </location>
</feature>
<dbReference type="OrthoDB" id="1095242at2759"/>
<name>A0A9N9PPH4_9HELO</name>
<dbReference type="EMBL" id="CAJVRL010000039">
    <property type="protein sequence ID" value="CAG8951050.1"/>
    <property type="molecule type" value="Genomic_DNA"/>
</dbReference>